<dbReference type="CDD" id="cd00156">
    <property type="entry name" value="REC"/>
    <property type="match status" value="1"/>
</dbReference>
<dbReference type="InterPro" id="IPR050595">
    <property type="entry name" value="Bact_response_regulator"/>
</dbReference>
<dbReference type="InterPro" id="IPR001789">
    <property type="entry name" value="Sig_transdc_resp-reg_receiver"/>
</dbReference>
<evidence type="ECO:0000313" key="5">
    <source>
        <dbReference type="Proteomes" id="UP000245629"/>
    </source>
</evidence>
<dbReference type="Gene3D" id="3.40.50.2300">
    <property type="match status" value="1"/>
</dbReference>
<dbReference type="Pfam" id="PF00072">
    <property type="entry name" value="Response_reg"/>
    <property type="match status" value="1"/>
</dbReference>
<dbReference type="Gene3D" id="3.30.565.10">
    <property type="entry name" value="Histidine kinase-like ATPase, C-terminal domain"/>
    <property type="match status" value="1"/>
</dbReference>
<dbReference type="AlphaFoldDB" id="A0A2S2CS28"/>
<dbReference type="PANTHER" id="PTHR44591:SF3">
    <property type="entry name" value="RESPONSE REGULATORY DOMAIN-CONTAINING PROTEIN"/>
    <property type="match status" value="1"/>
</dbReference>
<evidence type="ECO:0000313" key="4">
    <source>
        <dbReference type="EMBL" id="AWK87180.1"/>
    </source>
</evidence>
<gene>
    <name evidence="4" type="ORF">DEW08_13945</name>
</gene>
<accession>A0A2S2CS28</accession>
<dbReference type="CDD" id="cd16936">
    <property type="entry name" value="HATPase_RsbW-like"/>
    <property type="match status" value="1"/>
</dbReference>
<reference evidence="5" key="1">
    <citation type="submission" date="2018-05" db="EMBL/GenBank/DDBJ databases">
        <title>Azospirillum thermophila sp. nov., a novel isolated from hot spring.</title>
        <authorList>
            <person name="Zhao Z."/>
        </authorList>
    </citation>
    <scope>NUCLEOTIDE SEQUENCE [LARGE SCALE GENOMIC DNA]</scope>
    <source>
        <strain evidence="5">CFH 70021</strain>
    </source>
</reference>
<dbReference type="SMART" id="SM00448">
    <property type="entry name" value="REC"/>
    <property type="match status" value="1"/>
</dbReference>
<proteinExistence type="predicted"/>
<dbReference type="SUPFAM" id="SSF52172">
    <property type="entry name" value="CheY-like"/>
    <property type="match status" value="1"/>
</dbReference>
<dbReference type="InterPro" id="IPR036890">
    <property type="entry name" value="HATPase_C_sf"/>
</dbReference>
<dbReference type="InterPro" id="IPR011006">
    <property type="entry name" value="CheY-like_superfamily"/>
</dbReference>
<keyword evidence="1 2" id="KW-0597">Phosphoprotein</keyword>
<evidence type="ECO:0000256" key="2">
    <source>
        <dbReference type="PROSITE-ProRule" id="PRU00169"/>
    </source>
</evidence>
<evidence type="ECO:0000256" key="1">
    <source>
        <dbReference type="ARBA" id="ARBA00022553"/>
    </source>
</evidence>
<sequence length="305" mass="32760">MTETVTALVVDDEEMTRAIVGGYLARLGYRTLEAGSIAAAWDILSAPGCPVGVLLLDRRLPDGDGLELLPRMRALPHLAELPVIVQSVADSGAEIAAAIRAGIFHYMTKPYDGTLLRSVVGAAVENHGRLKALRGDVRSRTDAMALMRGGRFRLRTPQEARDLAIALSAAAPAARGLTFGLTELMLNAVEHGTLGIGFEAKRRLKAPGAAANAYAEELDRRLASPDYRDRFVTVEVERDERRLTITITDMGGGFDHRHYLAADPAQNTAAHGRGIALARLAGFAELTYLGDGNRVVGVVELEEGR</sequence>
<dbReference type="GO" id="GO:0000160">
    <property type="term" value="P:phosphorelay signal transduction system"/>
    <property type="evidence" value="ECO:0007669"/>
    <property type="project" value="InterPro"/>
</dbReference>
<dbReference type="RefSeq" id="WP_109328042.1">
    <property type="nucleotide sequence ID" value="NZ_CP029353.1"/>
</dbReference>
<organism evidence="4 5">
    <name type="scientific">Azospirillum thermophilum</name>
    <dbReference type="NCBI Taxonomy" id="2202148"/>
    <lineage>
        <taxon>Bacteria</taxon>
        <taxon>Pseudomonadati</taxon>
        <taxon>Pseudomonadota</taxon>
        <taxon>Alphaproteobacteria</taxon>
        <taxon>Rhodospirillales</taxon>
        <taxon>Azospirillaceae</taxon>
        <taxon>Azospirillum</taxon>
    </lineage>
</organism>
<dbReference type="Proteomes" id="UP000245629">
    <property type="component" value="Chromosome 2"/>
</dbReference>
<dbReference type="KEGG" id="azz:DEW08_13945"/>
<dbReference type="PROSITE" id="PS50110">
    <property type="entry name" value="RESPONSE_REGULATORY"/>
    <property type="match status" value="1"/>
</dbReference>
<evidence type="ECO:0000259" key="3">
    <source>
        <dbReference type="PROSITE" id="PS50110"/>
    </source>
</evidence>
<keyword evidence="5" id="KW-1185">Reference proteome</keyword>
<feature type="domain" description="Response regulatory" evidence="3">
    <location>
        <begin position="6"/>
        <end position="124"/>
    </location>
</feature>
<dbReference type="EMBL" id="CP029353">
    <property type="protein sequence ID" value="AWK87180.1"/>
    <property type="molecule type" value="Genomic_DNA"/>
</dbReference>
<dbReference type="OrthoDB" id="5456285at2"/>
<name>A0A2S2CS28_9PROT</name>
<feature type="modified residue" description="4-aspartylphosphate" evidence="2">
    <location>
        <position position="57"/>
    </location>
</feature>
<dbReference type="PANTHER" id="PTHR44591">
    <property type="entry name" value="STRESS RESPONSE REGULATOR PROTEIN 1"/>
    <property type="match status" value="1"/>
</dbReference>
<protein>
    <submittedName>
        <fullName evidence="4">Response regulator</fullName>
    </submittedName>
</protein>